<reference evidence="1" key="2">
    <citation type="submission" date="2015-03" db="EMBL/GenBank/DDBJ databases">
        <authorList>
            <person name="Chow C.-E.T."/>
            <person name="Winget D.M."/>
            <person name="White R.A.III."/>
            <person name="Hallam S.J."/>
            <person name="Suttle C.A."/>
        </authorList>
    </citation>
    <scope>NUCLEOTIDE SEQUENCE</scope>
    <source>
        <strain evidence="1">Anoxic2_3</strain>
    </source>
</reference>
<sequence length="65" mass="7470">MDFNIQGFKRPPCVLTGTNRNIKHIPGESANRLSKRLSRRAAKLRYIVPCVKLVDSEPQPLRLLR</sequence>
<organism evidence="1">
    <name type="scientific">uncultured marine virus</name>
    <dbReference type="NCBI Taxonomy" id="186617"/>
    <lineage>
        <taxon>Viruses</taxon>
        <taxon>environmental samples</taxon>
    </lineage>
</organism>
<evidence type="ECO:0000313" key="1">
    <source>
        <dbReference type="EMBL" id="AKH46863.1"/>
    </source>
</evidence>
<dbReference type="EMBL" id="KR029587">
    <property type="protein sequence ID" value="AKH46863.1"/>
    <property type="molecule type" value="Genomic_DNA"/>
</dbReference>
<protein>
    <submittedName>
        <fullName evidence="1">Tail protein</fullName>
    </submittedName>
</protein>
<proteinExistence type="predicted"/>
<accession>A0A0F7L5P8</accession>
<name>A0A0F7L5P8_9VIRU</name>
<reference evidence="1" key="1">
    <citation type="journal article" date="2015" name="Front. Microbiol.">
        <title>Combining genomic sequencing methods to explore viral diversity and reveal potential virus-host interactions.</title>
        <authorList>
            <person name="Chow C.E."/>
            <person name="Winget D.M."/>
            <person name="White R.A.III."/>
            <person name="Hallam S.J."/>
            <person name="Suttle C.A."/>
        </authorList>
    </citation>
    <scope>NUCLEOTIDE SEQUENCE</scope>
    <source>
        <strain evidence="1">Anoxic2_3</strain>
    </source>
</reference>